<name>A0A819U703_9BILA</name>
<comment type="caution">
    <text evidence="2">The sequence shown here is derived from an EMBL/GenBank/DDBJ whole genome shotgun (WGS) entry which is preliminary data.</text>
</comment>
<evidence type="ECO:0000313" key="3">
    <source>
        <dbReference type="Proteomes" id="UP000663866"/>
    </source>
</evidence>
<dbReference type="Proteomes" id="UP000663866">
    <property type="component" value="Unassembled WGS sequence"/>
</dbReference>
<accession>A0A819U703</accession>
<reference evidence="2" key="1">
    <citation type="submission" date="2021-02" db="EMBL/GenBank/DDBJ databases">
        <authorList>
            <person name="Nowell W R."/>
        </authorList>
    </citation>
    <scope>NUCLEOTIDE SEQUENCE</scope>
</reference>
<sequence length="378" mass="43171">MIIYLLKQEINNNNFGSSVRKSLSLDELNIQVPDDIFVLTSTKNSGNNFSISKHNNGRKAILPTPNRPKNVQNLLINNNKEESSVIEQSVVSKNNRSNIHDDNKFHLAVSNVMNKFRVVNPNCHIENILVSDESKRQNKSCDVDNIDNMLMNDEIYKKVNRSNRLIKNQEETDVVINHFHREEDTSEEDFDLFVIQNVIAFSGRQSVIEWIDETEHKFKQLRIGRSLRFAAIFLLVEGEAKLKYLKNREEIRSIEDFYAFLLSHYENFDHASNQSKSCQTITDNSYVLTSSSHQIASTKDSIPFAIDNNNPVRSTSQSTMVDSTKVIGEKSVDKSGIVLDNSSSSLFDQTLNDLRKAIVENLIKNPKVFKGGKDDVRK</sequence>
<evidence type="ECO:0000313" key="1">
    <source>
        <dbReference type="EMBL" id="CAF2081032.1"/>
    </source>
</evidence>
<evidence type="ECO:0000313" key="2">
    <source>
        <dbReference type="EMBL" id="CAF4098500.1"/>
    </source>
</evidence>
<keyword evidence="3" id="KW-1185">Reference proteome</keyword>
<dbReference type="Proteomes" id="UP000663856">
    <property type="component" value="Unassembled WGS sequence"/>
</dbReference>
<dbReference type="EMBL" id="CAJOBG010004170">
    <property type="protein sequence ID" value="CAF4098500.1"/>
    <property type="molecule type" value="Genomic_DNA"/>
</dbReference>
<dbReference type="AlphaFoldDB" id="A0A819U703"/>
<organism evidence="2 3">
    <name type="scientific">Rotaria magnacalcarata</name>
    <dbReference type="NCBI Taxonomy" id="392030"/>
    <lineage>
        <taxon>Eukaryota</taxon>
        <taxon>Metazoa</taxon>
        <taxon>Spiralia</taxon>
        <taxon>Gnathifera</taxon>
        <taxon>Rotifera</taxon>
        <taxon>Eurotatoria</taxon>
        <taxon>Bdelloidea</taxon>
        <taxon>Philodinida</taxon>
        <taxon>Philodinidae</taxon>
        <taxon>Rotaria</taxon>
    </lineage>
</organism>
<protein>
    <submittedName>
        <fullName evidence="2">Uncharacterized protein</fullName>
    </submittedName>
</protein>
<gene>
    <name evidence="2" type="ORF">OVN521_LOCUS20762</name>
    <name evidence="1" type="ORF">WKI299_LOCUS16260</name>
</gene>
<dbReference type="EMBL" id="CAJNRF010006423">
    <property type="protein sequence ID" value="CAF2081032.1"/>
    <property type="molecule type" value="Genomic_DNA"/>
</dbReference>
<proteinExistence type="predicted"/>